<dbReference type="EMBL" id="CDSF01000109">
    <property type="protein sequence ID" value="CEP01135.1"/>
    <property type="molecule type" value="Genomic_DNA"/>
</dbReference>
<keyword evidence="3" id="KW-1185">Reference proteome</keyword>
<reference evidence="2 4" key="2">
    <citation type="submission" date="2018-03" db="EMBL/GenBank/DDBJ databases">
        <authorList>
            <person name="Fogelqvist J."/>
        </authorList>
    </citation>
    <scope>NUCLEOTIDE SEQUENCE [LARGE SCALE GENOMIC DNA]</scope>
</reference>
<sequence length="354" mass="38924">MSIRTGSLQDLEGRVGRGDWKIGWAAFRQITTPISKLAVTMTGDVRAYCRDVVDAICINMAIDAQDGNDADLGPYVDARSIQTLCDIAAPADDLAVIGLSLLLHGSSASSWDLFNDILNTVRDRHTSYRFATCIEVPPDEVVMSASQVLDSPQCRSTLASVIKAKSISQLAARPATMFVYLLLPAVRGWSTPFGVVINVTAVWKTRFLHLTNGFALACLAGHEEAHFQMRQLMKDENVSSPDVLHRGDVAPLEASQLLSSSAPGPVFTIDLSATRNAAMEVGLHFELAFFGQKFEYNSTPKSTELVELLEMKWATRPTTLPLLTPAEVARFKSIQRSWNKAFAFDVEFYDSFEI</sequence>
<accession>A0A0G4J0R4</accession>
<proteinExistence type="predicted"/>
<dbReference type="AlphaFoldDB" id="A0A0G4J0R4"/>
<evidence type="ECO:0000313" key="2">
    <source>
        <dbReference type="EMBL" id="SPR01591.1"/>
    </source>
</evidence>
<evidence type="ECO:0000313" key="3">
    <source>
        <dbReference type="Proteomes" id="UP000039324"/>
    </source>
</evidence>
<geneLocation type="mitochondrion" evidence="2"/>
<evidence type="ECO:0000313" key="1">
    <source>
        <dbReference type="EMBL" id="CEP01135.1"/>
    </source>
</evidence>
<keyword evidence="2" id="KW-0496">Mitochondrion</keyword>
<organism evidence="1 3">
    <name type="scientific">Plasmodiophora brassicae</name>
    <name type="common">Clubroot disease agent</name>
    <dbReference type="NCBI Taxonomy" id="37360"/>
    <lineage>
        <taxon>Eukaryota</taxon>
        <taxon>Sar</taxon>
        <taxon>Rhizaria</taxon>
        <taxon>Endomyxa</taxon>
        <taxon>Phytomyxea</taxon>
        <taxon>Plasmodiophorida</taxon>
        <taxon>Plasmodiophoridae</taxon>
        <taxon>Plasmodiophora</taxon>
    </lineage>
</organism>
<name>A0A0G4J0R4_PLABS</name>
<protein>
    <submittedName>
        <fullName evidence="1">Uncharacterized protein</fullName>
    </submittedName>
</protein>
<dbReference type="Proteomes" id="UP000290189">
    <property type="component" value="Unassembled WGS sequence"/>
</dbReference>
<reference evidence="1 3" key="1">
    <citation type="submission" date="2015-02" db="EMBL/GenBank/DDBJ databases">
        <authorList>
            <person name="Chooi Y.-H."/>
        </authorList>
    </citation>
    <scope>NUCLEOTIDE SEQUENCE [LARGE SCALE GENOMIC DNA]</scope>
    <source>
        <strain evidence="1">E3</strain>
    </source>
</reference>
<gene>
    <name evidence="1" type="ORF">PBRA_008447</name>
    <name evidence="2" type="ORF">PLBR_LOCUS8806</name>
</gene>
<dbReference type="EMBL" id="OVEO01000018">
    <property type="protein sequence ID" value="SPR01591.1"/>
    <property type="molecule type" value="Genomic_DNA"/>
</dbReference>
<dbReference type="Proteomes" id="UP000039324">
    <property type="component" value="Unassembled WGS sequence"/>
</dbReference>
<evidence type="ECO:0000313" key="4">
    <source>
        <dbReference type="Proteomes" id="UP000290189"/>
    </source>
</evidence>